<dbReference type="RefSeq" id="WP_202775639.1">
    <property type="nucleotide sequence ID" value="NZ_CAHJWF010000236.1"/>
</dbReference>
<gene>
    <name evidence="2" type="ORF">AZO1586I_967</name>
</gene>
<dbReference type="PROSITE" id="PS51257">
    <property type="entry name" value="PROKAR_LIPOPROTEIN"/>
    <property type="match status" value="1"/>
</dbReference>
<dbReference type="Proteomes" id="UP000626656">
    <property type="component" value="Unassembled WGS sequence"/>
</dbReference>
<evidence type="ECO:0000256" key="1">
    <source>
        <dbReference type="SAM" id="SignalP"/>
    </source>
</evidence>
<sequence length="179" mass="19745">MQKKQFTTWCLILLSILLLGACAENNKNKNLTVESSSAGDIKLLKTKAKVAITKEAQNPLPVPLNPDPDSKKVYLNKDGSGVIVTLDNRIDQFFSLIDFVSYTSIVGCPVQTDKESTTKPLEYIKTISSQYCRTTPNYKAGAIVLVLFVFTALDGDYTLCLLDPKQPDKADCGDGYIKR</sequence>
<reference evidence="2 3" key="1">
    <citation type="submission" date="2020-05" db="EMBL/GenBank/DDBJ databases">
        <authorList>
            <person name="Petersen J."/>
            <person name="Sayavedra L."/>
        </authorList>
    </citation>
    <scope>NUCLEOTIDE SEQUENCE [LARGE SCALE GENOMIC DNA]</scope>
    <source>
        <strain evidence="2">B azoricus SOX ET2 1586I</strain>
    </source>
</reference>
<comment type="caution">
    <text evidence="2">The sequence shown here is derived from an EMBL/GenBank/DDBJ whole genome shotgun (WGS) entry which is preliminary data.</text>
</comment>
<keyword evidence="3" id="KW-1185">Reference proteome</keyword>
<protein>
    <recommendedName>
        <fullName evidence="4">Lipoprotein</fullName>
    </recommendedName>
</protein>
<feature type="chain" id="PRO_5045433617" description="Lipoprotein" evidence="1">
    <location>
        <begin position="24"/>
        <end position="179"/>
    </location>
</feature>
<proteinExistence type="predicted"/>
<accession>A0ABM8M7N4</accession>
<feature type="signal peptide" evidence="1">
    <location>
        <begin position="1"/>
        <end position="23"/>
    </location>
</feature>
<evidence type="ECO:0008006" key="4">
    <source>
        <dbReference type="Google" id="ProtNLM"/>
    </source>
</evidence>
<name>A0ABM8M7N4_9GAMM</name>
<keyword evidence="1" id="KW-0732">Signal</keyword>
<dbReference type="EMBL" id="CAHJWF010000236">
    <property type="protein sequence ID" value="CAB5502484.1"/>
    <property type="molecule type" value="Genomic_DNA"/>
</dbReference>
<evidence type="ECO:0000313" key="2">
    <source>
        <dbReference type="EMBL" id="CAB5502484.1"/>
    </source>
</evidence>
<organism evidence="2 3">
    <name type="scientific">Bathymodiolus thermophilus thioautotrophic gill symbiont</name>
    <dbReference type="NCBI Taxonomy" id="2360"/>
    <lineage>
        <taxon>Bacteria</taxon>
        <taxon>Pseudomonadati</taxon>
        <taxon>Pseudomonadota</taxon>
        <taxon>Gammaproteobacteria</taxon>
        <taxon>sulfur-oxidizing symbionts</taxon>
    </lineage>
</organism>
<evidence type="ECO:0000313" key="3">
    <source>
        <dbReference type="Proteomes" id="UP000626656"/>
    </source>
</evidence>